<organism evidence="2 3">
    <name type="scientific">Apolygus lucorum</name>
    <name type="common">Small green plant bug</name>
    <name type="synonym">Lygocoris lucorum</name>
    <dbReference type="NCBI Taxonomy" id="248454"/>
    <lineage>
        <taxon>Eukaryota</taxon>
        <taxon>Metazoa</taxon>
        <taxon>Ecdysozoa</taxon>
        <taxon>Arthropoda</taxon>
        <taxon>Hexapoda</taxon>
        <taxon>Insecta</taxon>
        <taxon>Pterygota</taxon>
        <taxon>Neoptera</taxon>
        <taxon>Paraneoptera</taxon>
        <taxon>Hemiptera</taxon>
        <taxon>Heteroptera</taxon>
        <taxon>Panheteroptera</taxon>
        <taxon>Cimicomorpha</taxon>
        <taxon>Miridae</taxon>
        <taxon>Mirini</taxon>
        <taxon>Apolygus</taxon>
    </lineage>
</organism>
<reference evidence="2" key="1">
    <citation type="journal article" date="2021" name="Mol. Ecol. Resour.">
        <title>Apolygus lucorum genome provides insights into omnivorousness and mesophyll feeding.</title>
        <authorList>
            <person name="Liu Y."/>
            <person name="Liu H."/>
            <person name="Wang H."/>
            <person name="Huang T."/>
            <person name="Liu B."/>
            <person name="Yang B."/>
            <person name="Yin L."/>
            <person name="Li B."/>
            <person name="Zhang Y."/>
            <person name="Zhang S."/>
            <person name="Jiang F."/>
            <person name="Zhang X."/>
            <person name="Ren Y."/>
            <person name="Wang B."/>
            <person name="Wang S."/>
            <person name="Lu Y."/>
            <person name="Wu K."/>
            <person name="Fan W."/>
            <person name="Wang G."/>
        </authorList>
    </citation>
    <scope>NUCLEOTIDE SEQUENCE</scope>
    <source>
        <strain evidence="2">12Hb</strain>
    </source>
</reference>
<proteinExistence type="predicted"/>
<dbReference type="Pfam" id="PF03670">
    <property type="entry name" value="UPF0184"/>
    <property type="match status" value="1"/>
</dbReference>
<dbReference type="Proteomes" id="UP000466442">
    <property type="component" value="Unassembled WGS sequence"/>
</dbReference>
<evidence type="ECO:0000256" key="1">
    <source>
        <dbReference type="SAM" id="MobiDB-lite"/>
    </source>
</evidence>
<gene>
    <name evidence="2" type="ORF">GE061_005597</name>
</gene>
<dbReference type="AlphaFoldDB" id="A0A6A4IM14"/>
<sequence>MVSSSNRDSERSSGPSQNYPDPDDGELHIPELSDAEDDVEEINTALDQLNSALDVLEQKNENIRTMLLALLKDSREARRELAAIAEASNDQS</sequence>
<comment type="caution">
    <text evidence="2">The sequence shown here is derived from an EMBL/GenBank/DDBJ whole genome shotgun (WGS) entry which is preliminary data.</text>
</comment>
<accession>A0A6A4IM14</accession>
<feature type="compositionally biased region" description="Low complexity" evidence="1">
    <location>
        <begin position="1"/>
        <end position="16"/>
    </location>
</feature>
<feature type="region of interest" description="Disordered" evidence="1">
    <location>
        <begin position="1"/>
        <end position="36"/>
    </location>
</feature>
<evidence type="ECO:0000313" key="2">
    <source>
        <dbReference type="EMBL" id="KAF6201150.1"/>
    </source>
</evidence>
<protein>
    <submittedName>
        <fullName evidence="2">Uncharacterized protein</fullName>
    </submittedName>
</protein>
<name>A0A6A4IM14_APOLU</name>
<keyword evidence="3" id="KW-1185">Reference proteome</keyword>
<dbReference type="OrthoDB" id="6630335at2759"/>
<evidence type="ECO:0000313" key="3">
    <source>
        <dbReference type="Proteomes" id="UP000466442"/>
    </source>
</evidence>
<dbReference type="EMBL" id="WIXP02000013">
    <property type="protein sequence ID" value="KAF6201150.1"/>
    <property type="molecule type" value="Genomic_DNA"/>
</dbReference>